<name>A0A1U8BGX4_NELNU</name>
<evidence type="ECO:0000256" key="3">
    <source>
        <dbReference type="ARBA" id="ARBA00022692"/>
    </source>
</evidence>
<evidence type="ECO:0000313" key="9">
    <source>
        <dbReference type="RefSeq" id="XP_010279440.1"/>
    </source>
</evidence>
<protein>
    <recommendedName>
        <fullName evidence="6">Protein DETOXIFICATION</fullName>
    </recommendedName>
    <alternativeName>
        <fullName evidence="6">Multidrug and toxic compound extrusion protein</fullName>
    </alternativeName>
</protein>
<gene>
    <name evidence="9" type="primary">LOC104613362</name>
</gene>
<dbReference type="Pfam" id="PF01554">
    <property type="entry name" value="MatE"/>
    <property type="match status" value="2"/>
</dbReference>
<keyword evidence="8" id="KW-1185">Reference proteome</keyword>
<dbReference type="GO" id="GO:0042910">
    <property type="term" value="F:xenobiotic transmembrane transporter activity"/>
    <property type="evidence" value="ECO:0007669"/>
    <property type="project" value="InterPro"/>
</dbReference>
<feature type="transmembrane region" description="Helical" evidence="6">
    <location>
        <begin position="452"/>
        <end position="473"/>
    </location>
</feature>
<dbReference type="RefSeq" id="XP_010279440.1">
    <property type="nucleotide sequence ID" value="XM_010281138.2"/>
</dbReference>
<keyword evidence="5 6" id="KW-0472">Membrane</keyword>
<dbReference type="Proteomes" id="UP000189703">
    <property type="component" value="Unplaced"/>
</dbReference>
<dbReference type="OMA" id="TISIMFT"/>
<organism evidence="8 9">
    <name type="scientific">Nelumbo nucifera</name>
    <name type="common">Sacred lotus</name>
    <dbReference type="NCBI Taxonomy" id="4432"/>
    <lineage>
        <taxon>Eukaryota</taxon>
        <taxon>Viridiplantae</taxon>
        <taxon>Streptophyta</taxon>
        <taxon>Embryophyta</taxon>
        <taxon>Tracheophyta</taxon>
        <taxon>Spermatophyta</taxon>
        <taxon>Magnoliopsida</taxon>
        <taxon>Proteales</taxon>
        <taxon>Nelumbonaceae</taxon>
        <taxon>Nelumbo</taxon>
    </lineage>
</organism>
<dbReference type="InParanoid" id="A0A1U8BGX4"/>
<feature type="transmembrane region" description="Helical" evidence="6">
    <location>
        <begin position="349"/>
        <end position="372"/>
    </location>
</feature>
<evidence type="ECO:0000313" key="8">
    <source>
        <dbReference type="Proteomes" id="UP000189703"/>
    </source>
</evidence>
<dbReference type="GO" id="GO:0016020">
    <property type="term" value="C:membrane"/>
    <property type="evidence" value="ECO:0000318"/>
    <property type="project" value="GO_Central"/>
</dbReference>
<dbReference type="GO" id="GO:1990961">
    <property type="term" value="P:xenobiotic detoxification by transmembrane export across the plasma membrane"/>
    <property type="evidence" value="ECO:0007669"/>
    <property type="project" value="InterPro"/>
</dbReference>
<dbReference type="GeneID" id="104613362"/>
<dbReference type="eggNOG" id="KOG1347">
    <property type="taxonomic scope" value="Eukaryota"/>
</dbReference>
<dbReference type="PANTHER" id="PTHR11206">
    <property type="entry name" value="MULTIDRUG RESISTANCE PROTEIN"/>
    <property type="match status" value="1"/>
</dbReference>
<dbReference type="GO" id="GO:0022857">
    <property type="term" value="F:transmembrane transporter activity"/>
    <property type="evidence" value="ECO:0000318"/>
    <property type="project" value="GO_Central"/>
</dbReference>
<evidence type="ECO:0000256" key="7">
    <source>
        <dbReference type="SAM" id="MobiDB-lite"/>
    </source>
</evidence>
<keyword evidence="3 6" id="KW-0812">Transmembrane</keyword>
<feature type="region of interest" description="Disordered" evidence="7">
    <location>
        <begin position="1"/>
        <end position="36"/>
    </location>
</feature>
<evidence type="ECO:0000256" key="5">
    <source>
        <dbReference type="ARBA" id="ARBA00023136"/>
    </source>
</evidence>
<feature type="transmembrane region" description="Helical" evidence="6">
    <location>
        <begin position="425"/>
        <end position="446"/>
    </location>
</feature>
<dbReference type="GO" id="GO:0015297">
    <property type="term" value="F:antiporter activity"/>
    <property type="evidence" value="ECO:0007669"/>
    <property type="project" value="InterPro"/>
</dbReference>
<dbReference type="OrthoDB" id="2126698at2759"/>
<dbReference type="AlphaFoldDB" id="A0A1U8BGX4"/>
<comment type="similarity">
    <text evidence="2 6">Belongs to the multi antimicrobial extrusion (MATE) (TC 2.A.66.1) family.</text>
</comment>
<dbReference type="InterPro" id="IPR002528">
    <property type="entry name" value="MATE_fam"/>
</dbReference>
<feature type="transmembrane region" description="Helical" evidence="6">
    <location>
        <begin position="196"/>
        <end position="219"/>
    </location>
</feature>
<feature type="transmembrane region" description="Helical" evidence="6">
    <location>
        <begin position="225"/>
        <end position="246"/>
    </location>
</feature>
<feature type="transmembrane region" description="Helical" evidence="6">
    <location>
        <begin position="167"/>
        <end position="184"/>
    </location>
</feature>
<dbReference type="NCBIfam" id="TIGR00797">
    <property type="entry name" value="matE"/>
    <property type="match status" value="1"/>
</dbReference>
<proteinExistence type="inferred from homology"/>
<reference evidence="9" key="1">
    <citation type="submission" date="2025-08" db="UniProtKB">
        <authorList>
            <consortium name="RefSeq"/>
        </authorList>
    </citation>
    <scope>IDENTIFICATION</scope>
</reference>
<dbReference type="InterPro" id="IPR045069">
    <property type="entry name" value="MATE_euk"/>
</dbReference>
<dbReference type="CDD" id="cd13132">
    <property type="entry name" value="MATE_eukaryotic"/>
    <property type="match status" value="1"/>
</dbReference>
<evidence type="ECO:0000256" key="1">
    <source>
        <dbReference type="ARBA" id="ARBA00004141"/>
    </source>
</evidence>
<sequence>MEREADGLAPNSLLLGIPEENGSELDEERTVDQKGIRRSSSSKVVAELKKQLWLAGPLILVNLLEYSVQTISIMFTGHVGELELSSASIANSFATVTGFSLLTGMGSALETLCGQSYGAEQYHMLGIHMQRAMFVLSIVCIPVTFIWAHTGRILLAVGQDPDISAEAGRYACFMIPSLFAYGLLQCQLSFLQTQNIVFPMMIAAGLTTLLHIPVCWVLVFKSALGYRGAALAISISYWINVLLLALYIKFSPNFKRTWTGFSIVSLLGVLNFLRHAIPSALMICLEFWSFDMMVIFAGCLPNSKLEISVISISHNTAANLFLIPFGLGGSVSTRVSNELGAGHPQATRLAVQVVLFMAFTWSILIGLIMIFVRKAWGYVYSNEEEVSRYIATMMPLLAISNFLDGIQSVLSGTARGCGWQKIGAFINLASFYFVGIPSSILFAFILHTGGKGLWLGYICALIVQVLSLLVITIRTNWEEEAKNATCRVYESIIPTDVTHEAELLTLVRTRKIDPTEMELGSQELTTIDADAIIRETNNMSTTNIPRTHN</sequence>
<accession>A0A1U8BGX4</accession>
<comment type="subcellular location">
    <subcellularLocation>
        <location evidence="1">Membrane</location>
        <topology evidence="1">Multi-pass membrane protein</topology>
    </subcellularLocation>
</comment>
<feature type="transmembrane region" description="Helical" evidence="6">
    <location>
        <begin position="258"/>
        <end position="274"/>
    </location>
</feature>
<feature type="transmembrane region" description="Helical" evidence="6">
    <location>
        <begin position="132"/>
        <end position="155"/>
    </location>
</feature>
<evidence type="ECO:0000256" key="4">
    <source>
        <dbReference type="ARBA" id="ARBA00022989"/>
    </source>
</evidence>
<evidence type="ECO:0000256" key="2">
    <source>
        <dbReference type="ARBA" id="ARBA00010199"/>
    </source>
</evidence>
<keyword evidence="4 6" id="KW-1133">Transmembrane helix</keyword>
<evidence type="ECO:0000256" key="6">
    <source>
        <dbReference type="RuleBase" id="RU004914"/>
    </source>
</evidence>
<comment type="caution">
    <text evidence="6">Lacks conserved residue(s) required for the propagation of feature annotation.</text>
</comment>
<dbReference type="FunCoup" id="A0A1U8BGX4">
    <property type="interactions" value="420"/>
</dbReference>
<dbReference type="KEGG" id="nnu:104613362"/>